<dbReference type="RefSeq" id="WP_076446235.1">
    <property type="nucleotide sequence ID" value="NZ_FTOQ01000002.1"/>
</dbReference>
<proteinExistence type="predicted"/>
<protein>
    <submittedName>
        <fullName evidence="1">Uncharacterized protein</fullName>
    </submittedName>
</protein>
<keyword evidence="2" id="KW-1185">Reference proteome</keyword>
<name>A0A1N7LEL0_9RHOB</name>
<gene>
    <name evidence="1" type="ORF">SAMN05421759_102637</name>
</gene>
<organism evidence="1 2">
    <name type="scientific">Roseivivax lentus</name>
    <dbReference type="NCBI Taxonomy" id="633194"/>
    <lineage>
        <taxon>Bacteria</taxon>
        <taxon>Pseudomonadati</taxon>
        <taxon>Pseudomonadota</taxon>
        <taxon>Alphaproteobacteria</taxon>
        <taxon>Rhodobacterales</taxon>
        <taxon>Roseobacteraceae</taxon>
        <taxon>Roseivivax</taxon>
    </lineage>
</organism>
<sequence>MSDNTKKKSSIDIRALEVFWANAPDELLIEAAKTQFDADTVNYERGSKDARVGTRESVQIIMETEKYKRGTWYSYETDEHGWLPLPEGHALPDVDRPEVTPQRGSALRKWNSREEEIKINQPPVKYLMARGISISAMKACRDLGVLKPGDEKDWQLLFRYGLIAHGDFMGVQRSLIGLNNERLLIDRKHNSPPLKKQALGGFGHNGQQAYFTAHRGRDNLPVFVFDGAEDALTLLTVYLRDGREDIPTIISTLGTGRFKGAARQFRNAVLVPDIDGEEPSQDGKPEWLKRAEKAARLGSGLVSNWFSILKGAKDLNAWWVANKDDETAIRRLIEAVETTYDVGQTAISGTVSRHPNSFEPIDGLASFQSNSSRHTEIFFGFSAMLNETRTLFRYADMPVMVIENETSAVIAYEDGTQEKETMFSPVELNETFATFALEKVTQWYSVNAEGEEIQKPVPQWAKKHLINGRGVGLPSLMGIARYPMMTSQGIRSGNEGYDPKTKMYWRTGELDVSFDGTAEEALDLLENELLGPFPFTSRRDRLRALALPMTLLVRRIMLTDGYSPAFLFRASVAGSFKTHLATMLCQIVLDRKIGSLAYTKNEEEFRKQLFAYALGDPDILFYDNVANGTSWNQPDLDKYITSGSITDRILGKSETKDIRASFVPVLTGNKITFSQDDAATRFCVIELFQESKTDMEAVAATTRLVSEHRGRLIGAMAKILSVEATKKPAEFRFDRWWELVGGPLSKVSGDDNLFEGMYAGADRYDPLIEVRKDLVNAMTDFLEYEQVDAELEDLRLLVKEQNGYFTWSQLVQACGPELREAIDLAEHVSMNPKHSRSLQKLHGDQRCTTELGVVKIVSEQSQFREKNGKSRNKVGFRVVVVQGNDEIPL</sequence>
<dbReference type="OrthoDB" id="123525at2"/>
<accession>A0A1N7LEL0</accession>
<dbReference type="EMBL" id="FTOQ01000002">
    <property type="protein sequence ID" value="SIS72268.1"/>
    <property type="molecule type" value="Genomic_DNA"/>
</dbReference>
<evidence type="ECO:0000313" key="2">
    <source>
        <dbReference type="Proteomes" id="UP000186684"/>
    </source>
</evidence>
<reference evidence="2" key="1">
    <citation type="submission" date="2017-01" db="EMBL/GenBank/DDBJ databases">
        <authorList>
            <person name="Varghese N."/>
            <person name="Submissions S."/>
        </authorList>
    </citation>
    <scope>NUCLEOTIDE SEQUENCE [LARGE SCALE GENOMIC DNA]</scope>
    <source>
        <strain evidence="2">DSM 29430</strain>
    </source>
</reference>
<dbReference type="STRING" id="633194.SAMN05421759_102637"/>
<evidence type="ECO:0000313" key="1">
    <source>
        <dbReference type="EMBL" id="SIS72268.1"/>
    </source>
</evidence>
<dbReference type="Proteomes" id="UP000186684">
    <property type="component" value="Unassembled WGS sequence"/>
</dbReference>
<dbReference type="AlphaFoldDB" id="A0A1N7LEL0"/>